<keyword evidence="2" id="KW-1185">Reference proteome</keyword>
<name>A0A4P8XEW4_9BACL</name>
<reference evidence="1 2" key="1">
    <citation type="submission" date="2019-05" db="EMBL/GenBank/DDBJ databases">
        <authorList>
            <person name="Chen C."/>
        </authorList>
    </citation>
    <scope>NUCLEOTIDE SEQUENCE [LARGE SCALE GENOMIC DNA]</scope>
    <source>
        <strain evidence="1 2">HB172198</strain>
    </source>
</reference>
<dbReference type="EMBL" id="CP040396">
    <property type="protein sequence ID" value="QCT00907.1"/>
    <property type="molecule type" value="Genomic_DNA"/>
</dbReference>
<accession>A0A4P8XEW4</accession>
<evidence type="ECO:0000313" key="2">
    <source>
        <dbReference type="Proteomes" id="UP000300879"/>
    </source>
</evidence>
<sequence>MDALFICIQSLHCRLPHFCQHLCLHSVERFVELPAESVS</sequence>
<dbReference type="KEGG" id="palo:E6C60_0181"/>
<organism evidence="1 2">
    <name type="scientific">Paenibacillus algicola</name>
    <dbReference type="NCBI Taxonomy" id="2565926"/>
    <lineage>
        <taxon>Bacteria</taxon>
        <taxon>Bacillati</taxon>
        <taxon>Bacillota</taxon>
        <taxon>Bacilli</taxon>
        <taxon>Bacillales</taxon>
        <taxon>Paenibacillaceae</taxon>
        <taxon>Paenibacillus</taxon>
    </lineage>
</organism>
<dbReference type="Proteomes" id="UP000300879">
    <property type="component" value="Chromosome"/>
</dbReference>
<proteinExistence type="predicted"/>
<gene>
    <name evidence="1" type="ORF">E6C60_0181</name>
</gene>
<dbReference type="AlphaFoldDB" id="A0A4P8XEW4"/>
<evidence type="ECO:0000313" key="1">
    <source>
        <dbReference type="EMBL" id="QCT00907.1"/>
    </source>
</evidence>
<protein>
    <submittedName>
        <fullName evidence="1">Uncharacterized protein</fullName>
    </submittedName>
</protein>